<organism evidence="6 7">
    <name type="scientific">Linnemannia elongata AG-77</name>
    <dbReference type="NCBI Taxonomy" id="1314771"/>
    <lineage>
        <taxon>Eukaryota</taxon>
        <taxon>Fungi</taxon>
        <taxon>Fungi incertae sedis</taxon>
        <taxon>Mucoromycota</taxon>
        <taxon>Mortierellomycotina</taxon>
        <taxon>Mortierellomycetes</taxon>
        <taxon>Mortierellales</taxon>
        <taxon>Mortierellaceae</taxon>
        <taxon>Linnemannia</taxon>
    </lineage>
</organism>
<feature type="transmembrane region" description="Helical" evidence="4">
    <location>
        <begin position="403"/>
        <end position="426"/>
    </location>
</feature>
<dbReference type="CDD" id="cd17352">
    <property type="entry name" value="MFS_MCT_SLC16"/>
    <property type="match status" value="1"/>
</dbReference>
<dbReference type="PANTHER" id="PTHR11360:SF284">
    <property type="entry name" value="EG:103B4.3 PROTEIN-RELATED"/>
    <property type="match status" value="1"/>
</dbReference>
<reference evidence="6 7" key="1">
    <citation type="submission" date="2016-05" db="EMBL/GenBank/DDBJ databases">
        <title>Genome sequencing reveals origins of a unique bacterial endosymbiosis in the earliest lineages of terrestrial Fungi.</title>
        <authorList>
            <consortium name="DOE Joint Genome Institute"/>
            <person name="Uehling J."/>
            <person name="Gryganskyi A."/>
            <person name="Hameed K."/>
            <person name="Tschaplinski T."/>
            <person name="Misztal P."/>
            <person name="Wu S."/>
            <person name="Desiro A."/>
            <person name="Vande Pol N."/>
            <person name="Du Z.-Y."/>
            <person name="Zienkiewicz A."/>
            <person name="Zienkiewicz K."/>
            <person name="Morin E."/>
            <person name="Tisserant E."/>
            <person name="Splivallo R."/>
            <person name="Hainaut M."/>
            <person name="Henrissat B."/>
            <person name="Ohm R."/>
            <person name="Kuo A."/>
            <person name="Yan J."/>
            <person name="Lipzen A."/>
            <person name="Nolan M."/>
            <person name="Labutti K."/>
            <person name="Barry K."/>
            <person name="Goldstein A."/>
            <person name="Labbe J."/>
            <person name="Schadt C."/>
            <person name="Tuskan G."/>
            <person name="Grigoriev I."/>
            <person name="Martin F."/>
            <person name="Vilgalys R."/>
            <person name="Bonito G."/>
        </authorList>
    </citation>
    <scope>NUCLEOTIDE SEQUENCE [LARGE SCALE GENOMIC DNA]</scope>
    <source>
        <strain evidence="6 7">AG-77</strain>
    </source>
</reference>
<dbReference type="SUPFAM" id="SSF103473">
    <property type="entry name" value="MFS general substrate transporter"/>
    <property type="match status" value="1"/>
</dbReference>
<keyword evidence="4" id="KW-1133">Transmembrane helix</keyword>
<feature type="region of interest" description="Disordered" evidence="3">
    <location>
        <begin position="44"/>
        <end position="85"/>
    </location>
</feature>
<proteinExistence type="inferred from homology"/>
<feature type="transmembrane region" description="Helical" evidence="4">
    <location>
        <begin position="144"/>
        <end position="167"/>
    </location>
</feature>
<feature type="transmembrane region" description="Helical" evidence="4">
    <location>
        <begin position="179"/>
        <end position="201"/>
    </location>
</feature>
<evidence type="ECO:0000259" key="5">
    <source>
        <dbReference type="PROSITE" id="PS50850"/>
    </source>
</evidence>
<evidence type="ECO:0000256" key="1">
    <source>
        <dbReference type="ARBA" id="ARBA00004141"/>
    </source>
</evidence>
<dbReference type="InterPro" id="IPR011701">
    <property type="entry name" value="MFS"/>
</dbReference>
<feature type="compositionally biased region" description="Polar residues" evidence="3">
    <location>
        <begin position="76"/>
        <end position="85"/>
    </location>
</feature>
<dbReference type="PANTHER" id="PTHR11360">
    <property type="entry name" value="MONOCARBOXYLATE TRANSPORTER"/>
    <property type="match status" value="1"/>
</dbReference>
<dbReference type="PROSITE" id="PS50850">
    <property type="entry name" value="MFS"/>
    <property type="match status" value="1"/>
</dbReference>
<feature type="domain" description="Major facilitator superfamily (MFS) profile" evidence="5">
    <location>
        <begin position="117"/>
        <end position="495"/>
    </location>
</feature>
<keyword evidence="4" id="KW-0812">Transmembrane</keyword>
<feature type="transmembrane region" description="Helical" evidence="4">
    <location>
        <begin position="241"/>
        <end position="258"/>
    </location>
</feature>
<evidence type="ECO:0000256" key="3">
    <source>
        <dbReference type="SAM" id="MobiDB-lite"/>
    </source>
</evidence>
<feature type="transmembrane region" description="Helical" evidence="4">
    <location>
        <begin position="378"/>
        <end position="397"/>
    </location>
</feature>
<dbReference type="AlphaFoldDB" id="A0A197KFY6"/>
<dbReference type="Gene3D" id="1.20.1250.20">
    <property type="entry name" value="MFS general substrate transporter like domains"/>
    <property type="match status" value="1"/>
</dbReference>
<feature type="transmembrane region" description="Helical" evidence="4">
    <location>
        <begin position="207"/>
        <end position="229"/>
    </location>
</feature>
<dbReference type="GO" id="GO:0022857">
    <property type="term" value="F:transmembrane transporter activity"/>
    <property type="evidence" value="ECO:0007669"/>
    <property type="project" value="InterPro"/>
</dbReference>
<comment type="subcellular location">
    <subcellularLocation>
        <location evidence="1">Membrane</location>
        <topology evidence="1">Multi-pass membrane protein</topology>
    </subcellularLocation>
</comment>
<dbReference type="EMBL" id="KV442012">
    <property type="protein sequence ID" value="OAQ36068.1"/>
    <property type="molecule type" value="Genomic_DNA"/>
</dbReference>
<dbReference type="InterPro" id="IPR020846">
    <property type="entry name" value="MFS_dom"/>
</dbReference>
<feature type="transmembrane region" description="Helical" evidence="4">
    <location>
        <begin position="313"/>
        <end position="335"/>
    </location>
</feature>
<sequence>MESKQHEININTIPAAAREPETTITSALPQQTLVISTVPLSRSNTTISENTQHASPTSITHKSLKDDNSQDGDHWSPSTISTPVNAQELPLKQEKQGWIATFLKSLNEGGTKGWLAVLGSFLIHCFVFAPTEFIFGIFEHHYQIVFPGASASSIAFVGTTGSGITYLTGFLSGIVADRFGYRPTAFVGTVIMTVSLVLASFSTALWHLYACHGVLFGFGASFAYTPAIAVPSQYFSLNRGLVIGLAVSGTGMGGFVLAPMTQALIDRLGVFWTLRVIALLTFVKGQDQHQELSTTRKKPSFFQSLHVLKDPQFMSLTLANVTVSIGYLVPLYYMQTYAVFIGLTPEQGALILGLANGSGFAGRVLLGLIADRVSNTKTLLFSAWATAFSVMVLWFIAKSFGTLLLMGITFNIFAGCYISLVPVAVAESFGTQTIASMIGLMYAVGGIAIWVGSPLAGFILDSTLPNLSYTPVIWTAGVSVLLAALFVTSWAIFHWRAIRTPVAGRLQAIDTL</sequence>
<keyword evidence="4" id="KW-0472">Membrane</keyword>
<protein>
    <submittedName>
        <fullName evidence="6">MFS general substrate transporter</fullName>
    </submittedName>
</protein>
<dbReference type="GO" id="GO:0016020">
    <property type="term" value="C:membrane"/>
    <property type="evidence" value="ECO:0007669"/>
    <property type="project" value="UniProtKB-SubCell"/>
</dbReference>
<feature type="transmembrane region" description="Helical" evidence="4">
    <location>
        <begin position="438"/>
        <end position="460"/>
    </location>
</feature>
<name>A0A197KFY6_9FUNG</name>
<feature type="compositionally biased region" description="Basic and acidic residues" evidence="3">
    <location>
        <begin position="63"/>
        <end position="74"/>
    </location>
</feature>
<gene>
    <name evidence="6" type="ORF">K457DRAFT_103505</name>
</gene>
<evidence type="ECO:0000256" key="4">
    <source>
        <dbReference type="SAM" id="Phobius"/>
    </source>
</evidence>
<dbReference type="STRING" id="1314771.A0A197KFY6"/>
<dbReference type="InterPro" id="IPR050327">
    <property type="entry name" value="Proton-linked_MCT"/>
</dbReference>
<accession>A0A197KFY6</accession>
<feature type="compositionally biased region" description="Polar residues" evidence="3">
    <location>
        <begin position="44"/>
        <end position="61"/>
    </location>
</feature>
<dbReference type="InterPro" id="IPR036259">
    <property type="entry name" value="MFS_trans_sf"/>
</dbReference>
<dbReference type="Pfam" id="PF07690">
    <property type="entry name" value="MFS_1"/>
    <property type="match status" value="1"/>
</dbReference>
<dbReference type="Proteomes" id="UP000078512">
    <property type="component" value="Unassembled WGS sequence"/>
</dbReference>
<dbReference type="OrthoDB" id="2213137at2759"/>
<feature type="transmembrane region" description="Helical" evidence="4">
    <location>
        <begin position="114"/>
        <end position="138"/>
    </location>
</feature>
<evidence type="ECO:0000256" key="2">
    <source>
        <dbReference type="ARBA" id="ARBA00006727"/>
    </source>
</evidence>
<evidence type="ECO:0000313" key="7">
    <source>
        <dbReference type="Proteomes" id="UP000078512"/>
    </source>
</evidence>
<feature type="transmembrane region" description="Helical" evidence="4">
    <location>
        <begin position="472"/>
        <end position="493"/>
    </location>
</feature>
<keyword evidence="7" id="KW-1185">Reference proteome</keyword>
<evidence type="ECO:0000313" key="6">
    <source>
        <dbReference type="EMBL" id="OAQ36068.1"/>
    </source>
</evidence>
<comment type="similarity">
    <text evidence="2">Belongs to the major facilitator superfamily. Monocarboxylate porter (TC 2.A.1.13) family.</text>
</comment>